<dbReference type="EMBL" id="CP009933">
    <property type="protein sequence ID" value="AKA70932.1"/>
    <property type="molecule type" value="Genomic_DNA"/>
</dbReference>
<dbReference type="CDD" id="cd04301">
    <property type="entry name" value="NAT_SF"/>
    <property type="match status" value="1"/>
</dbReference>
<keyword evidence="2" id="KW-0808">Transferase</keyword>
<gene>
    <name evidence="2" type="ORF">CSCA_3807</name>
</gene>
<dbReference type="KEGG" id="csq:CSCA_3807"/>
<dbReference type="InterPro" id="IPR000182">
    <property type="entry name" value="GNAT_dom"/>
</dbReference>
<feature type="domain" description="N-acetyltransferase" evidence="1">
    <location>
        <begin position="6"/>
        <end position="150"/>
    </location>
</feature>
<dbReference type="PROSITE" id="PS51186">
    <property type="entry name" value="GNAT"/>
    <property type="match status" value="1"/>
</dbReference>
<accession>A0A0E3M7Y6</accession>
<dbReference type="GO" id="GO:0016747">
    <property type="term" value="F:acyltransferase activity, transferring groups other than amino-acyl groups"/>
    <property type="evidence" value="ECO:0007669"/>
    <property type="project" value="InterPro"/>
</dbReference>
<organism evidence="2 3">
    <name type="scientific">Clostridium scatologenes</name>
    <dbReference type="NCBI Taxonomy" id="1548"/>
    <lineage>
        <taxon>Bacteria</taxon>
        <taxon>Bacillati</taxon>
        <taxon>Bacillota</taxon>
        <taxon>Clostridia</taxon>
        <taxon>Eubacteriales</taxon>
        <taxon>Clostridiaceae</taxon>
        <taxon>Clostridium</taxon>
    </lineage>
</organism>
<keyword evidence="3" id="KW-1185">Reference proteome</keyword>
<dbReference type="Gene3D" id="3.40.630.30">
    <property type="match status" value="1"/>
</dbReference>
<dbReference type="SUPFAM" id="SSF55729">
    <property type="entry name" value="Acyl-CoA N-acyltransferases (Nat)"/>
    <property type="match status" value="1"/>
</dbReference>
<dbReference type="InterPro" id="IPR016181">
    <property type="entry name" value="Acyl_CoA_acyltransferase"/>
</dbReference>
<evidence type="ECO:0000259" key="1">
    <source>
        <dbReference type="PROSITE" id="PS51186"/>
    </source>
</evidence>
<reference evidence="2 3" key="1">
    <citation type="journal article" date="2015" name="J. Biotechnol.">
        <title>Complete genome sequence of a malodorant-producing acetogen, Clostridium scatologenes ATCC 25775(T).</title>
        <authorList>
            <person name="Zhu Z."/>
            <person name="Guo T."/>
            <person name="Zheng H."/>
            <person name="Song T."/>
            <person name="Ouyang P."/>
            <person name="Xie J."/>
        </authorList>
    </citation>
    <scope>NUCLEOTIDE SEQUENCE [LARGE SCALE GENOMIC DNA]</scope>
    <source>
        <strain evidence="2 3">ATCC 25775</strain>
    </source>
</reference>
<dbReference type="Proteomes" id="UP000033115">
    <property type="component" value="Chromosome"/>
</dbReference>
<protein>
    <submittedName>
        <fullName evidence="2">Acetyltransferase</fullName>
    </submittedName>
</protein>
<name>A0A0E3M7Y6_CLOSL</name>
<dbReference type="AlphaFoldDB" id="A0A0E3M7Y6"/>
<dbReference type="Pfam" id="PF13673">
    <property type="entry name" value="Acetyltransf_10"/>
    <property type="match status" value="1"/>
</dbReference>
<evidence type="ECO:0000313" key="3">
    <source>
        <dbReference type="Proteomes" id="UP000033115"/>
    </source>
</evidence>
<evidence type="ECO:0000313" key="2">
    <source>
        <dbReference type="EMBL" id="AKA70932.1"/>
    </source>
</evidence>
<dbReference type="STRING" id="1548.CSCA_3807"/>
<sequence length="150" mass="17928">MNWELKKFKELKVEEIYKILEIRNKVFIVEQQCAYQDCDGKDENAYHLYLQDNDKIIAYLRILKKGVSYDEISIGRVLVNKNYRGKGISREMMLKAINFIELNLNEKEIKIQAQAYLINFYKSLGFKEVSDEYLEDNIPHIDMLYKNKMI</sequence>
<dbReference type="RefSeq" id="WP_029159108.1">
    <property type="nucleotide sequence ID" value="NZ_CP009933.1"/>
</dbReference>
<proteinExistence type="predicted"/>
<dbReference type="HOGENOM" id="CLU_056607_3_0_9"/>